<comment type="subcellular location">
    <subcellularLocation>
        <location evidence="1">Cell membrane</location>
        <topology evidence="1">Multi-pass membrane protein</topology>
    </subcellularLocation>
</comment>
<evidence type="ECO:0000256" key="6">
    <source>
        <dbReference type="SAM" id="Phobius"/>
    </source>
</evidence>
<dbReference type="CDD" id="cd06580">
    <property type="entry name" value="TM_PBP1_transp_TpRbsC_like"/>
    <property type="match status" value="1"/>
</dbReference>
<gene>
    <name evidence="7" type="ORF">JGS22_003450</name>
</gene>
<reference evidence="7" key="1">
    <citation type="submission" date="2021-06" db="EMBL/GenBank/DDBJ databases">
        <title>Sequencing of actinobacteria type strains.</title>
        <authorList>
            <person name="Nguyen G.-S."/>
            <person name="Wentzel A."/>
        </authorList>
    </citation>
    <scope>NUCLEOTIDE SEQUENCE</scope>
    <source>
        <strain evidence="7">P38-E01</strain>
    </source>
</reference>
<dbReference type="Proteomes" id="UP000694501">
    <property type="component" value="Unassembled WGS sequence"/>
</dbReference>
<dbReference type="EMBL" id="JAELVF020000001">
    <property type="protein sequence ID" value="MBU7596717.1"/>
    <property type="molecule type" value="Genomic_DNA"/>
</dbReference>
<evidence type="ECO:0000313" key="8">
    <source>
        <dbReference type="Proteomes" id="UP000694501"/>
    </source>
</evidence>
<feature type="transmembrane region" description="Helical" evidence="6">
    <location>
        <begin position="114"/>
        <end position="135"/>
    </location>
</feature>
<keyword evidence="5 6" id="KW-0472">Membrane</keyword>
<keyword evidence="4 6" id="KW-1133">Transmembrane helix</keyword>
<evidence type="ECO:0000256" key="2">
    <source>
        <dbReference type="ARBA" id="ARBA00022475"/>
    </source>
</evidence>
<dbReference type="GO" id="GO:0005886">
    <property type="term" value="C:plasma membrane"/>
    <property type="evidence" value="ECO:0007669"/>
    <property type="project" value="UniProtKB-SubCell"/>
</dbReference>
<keyword evidence="3 6" id="KW-0812">Transmembrane</keyword>
<protein>
    <submittedName>
        <fullName evidence="7">ABC transporter permease</fullName>
    </submittedName>
</protein>
<dbReference type="Pfam" id="PF02653">
    <property type="entry name" value="BPD_transp_2"/>
    <property type="match status" value="1"/>
</dbReference>
<feature type="transmembrane region" description="Helical" evidence="6">
    <location>
        <begin position="59"/>
        <end position="79"/>
    </location>
</feature>
<name>A0A949JAY5_9ACTN</name>
<evidence type="ECO:0000256" key="1">
    <source>
        <dbReference type="ARBA" id="ARBA00004651"/>
    </source>
</evidence>
<feature type="transmembrane region" description="Helical" evidence="6">
    <location>
        <begin position="322"/>
        <end position="341"/>
    </location>
</feature>
<evidence type="ECO:0000313" key="7">
    <source>
        <dbReference type="EMBL" id="MBU7596717.1"/>
    </source>
</evidence>
<accession>A0A949JAY5</accession>
<dbReference type="InterPro" id="IPR001851">
    <property type="entry name" value="ABC_transp_permease"/>
</dbReference>
<keyword evidence="2" id="KW-1003">Cell membrane</keyword>
<dbReference type="PANTHER" id="PTHR47089">
    <property type="entry name" value="ABC TRANSPORTER, PERMEASE PROTEIN"/>
    <property type="match status" value="1"/>
</dbReference>
<comment type="caution">
    <text evidence="7">The sequence shown here is derived from an EMBL/GenBank/DDBJ whole genome shotgun (WGS) entry which is preliminary data.</text>
</comment>
<dbReference type="GO" id="GO:0022857">
    <property type="term" value="F:transmembrane transporter activity"/>
    <property type="evidence" value="ECO:0007669"/>
    <property type="project" value="InterPro"/>
</dbReference>
<dbReference type="AlphaFoldDB" id="A0A949JAY5"/>
<dbReference type="PANTHER" id="PTHR47089:SF1">
    <property type="entry name" value="GUANOSINE ABC TRANSPORTER PERMEASE PROTEIN NUPP"/>
    <property type="match status" value="1"/>
</dbReference>
<feature type="transmembrane region" description="Helical" evidence="6">
    <location>
        <begin position="91"/>
        <end position="108"/>
    </location>
</feature>
<keyword evidence="8" id="KW-1185">Reference proteome</keyword>
<feature type="transmembrane region" description="Helical" evidence="6">
    <location>
        <begin position="196"/>
        <end position="214"/>
    </location>
</feature>
<feature type="transmembrane region" description="Helical" evidence="6">
    <location>
        <begin position="144"/>
        <end position="162"/>
    </location>
</feature>
<organism evidence="7 8">
    <name type="scientific">Streptomyces tardus</name>
    <dbReference type="NCBI Taxonomy" id="2780544"/>
    <lineage>
        <taxon>Bacteria</taxon>
        <taxon>Bacillati</taxon>
        <taxon>Actinomycetota</taxon>
        <taxon>Actinomycetes</taxon>
        <taxon>Kitasatosporales</taxon>
        <taxon>Streptomycetaceae</taxon>
        <taxon>Streptomyces</taxon>
    </lineage>
</organism>
<evidence type="ECO:0000256" key="3">
    <source>
        <dbReference type="ARBA" id="ARBA00022692"/>
    </source>
</evidence>
<evidence type="ECO:0000256" key="4">
    <source>
        <dbReference type="ARBA" id="ARBA00022989"/>
    </source>
</evidence>
<proteinExistence type="predicted"/>
<feature type="transmembrane region" description="Helical" evidence="6">
    <location>
        <begin position="244"/>
        <end position="264"/>
    </location>
</feature>
<sequence>MNAVRRVNREKLLLQLGAPLLAILAALVITSVILATTGGDPFRAYSVMIEFGFKSDSQIWIINKAIPYFLAAVAVAVGFRMKLFNIGVDGQYRLAAFCAAALGGAVAFPSFIQIPLMILTAMFVGAIWSGIAGLLKATRGVSEVVSTIMLNFIAASLIGYLIQENRLGVVEGNLTHTENIPESGHFFEISTGQEPIGGFVIVAVLVGVVYWLVLNRSRFGFDLRAVGGSHSAAEASGVNVKRMVVSSMLLSGLFAGLVGMPTLLGESHNYGTDFPEGIGFTGIAIALLGRNHPVGMALAALLWGFLERTGTQLEFEGYSQEIIGVMQGVIVFCVVIAYEVVRRYGLKLQQRKVGEELAAEARAKSSNEAGASA</sequence>
<evidence type="ECO:0000256" key="5">
    <source>
        <dbReference type="ARBA" id="ARBA00023136"/>
    </source>
</evidence>
<dbReference type="RefSeq" id="WP_211040391.1">
    <property type="nucleotide sequence ID" value="NZ_JAELVF020000001.1"/>
</dbReference>